<evidence type="ECO:0000313" key="2">
    <source>
        <dbReference type="Proteomes" id="UP001230649"/>
    </source>
</evidence>
<evidence type="ECO:0000313" key="1">
    <source>
        <dbReference type="EMBL" id="KAJ9108004.1"/>
    </source>
</evidence>
<reference evidence="1" key="1">
    <citation type="submission" date="2023-04" db="EMBL/GenBank/DDBJ databases">
        <title>Draft Genome sequencing of Naganishia species isolated from polar environments using Oxford Nanopore Technology.</title>
        <authorList>
            <person name="Leo P."/>
            <person name="Venkateswaran K."/>
        </authorList>
    </citation>
    <scope>NUCLEOTIDE SEQUENCE</scope>
    <source>
        <strain evidence="1">MNA-CCFEE 5262</strain>
    </source>
</reference>
<protein>
    <submittedName>
        <fullName evidence="1">Uncharacterized protein</fullName>
    </submittedName>
</protein>
<dbReference type="Proteomes" id="UP001230649">
    <property type="component" value="Unassembled WGS sequence"/>
</dbReference>
<accession>A0ACC2W9V5</accession>
<proteinExistence type="predicted"/>
<gene>
    <name evidence="1" type="ORF">QFC20_003690</name>
</gene>
<name>A0ACC2W9V5_9TREE</name>
<organism evidence="1 2">
    <name type="scientific">Naganishia adeliensis</name>
    <dbReference type="NCBI Taxonomy" id="92952"/>
    <lineage>
        <taxon>Eukaryota</taxon>
        <taxon>Fungi</taxon>
        <taxon>Dikarya</taxon>
        <taxon>Basidiomycota</taxon>
        <taxon>Agaricomycotina</taxon>
        <taxon>Tremellomycetes</taxon>
        <taxon>Filobasidiales</taxon>
        <taxon>Filobasidiaceae</taxon>
        <taxon>Naganishia</taxon>
    </lineage>
</organism>
<dbReference type="EMBL" id="JASBWS010000035">
    <property type="protein sequence ID" value="KAJ9108004.1"/>
    <property type="molecule type" value="Genomic_DNA"/>
</dbReference>
<comment type="caution">
    <text evidence="1">The sequence shown here is derived from an EMBL/GenBank/DDBJ whole genome shotgun (WGS) entry which is preliminary data.</text>
</comment>
<keyword evidence="2" id="KW-1185">Reference proteome</keyword>
<sequence>MPFEASQQYLDHIATISHPFSCQAHAVPFPNLADLSQHYLAKPHDFCQPCAMREEYRQLKPTQQICLKGNFWGCKMPGTEANDTEGTDKTAEVGRRIDRSDQTAKQASSIGSERETIHSQSGEVGGTTIKVEGDITPKKEDVSSAIEPVIEISLAPSATNPASSTARTAEKETNVIDLTGNDEDEKELVYSPSGTEESSEEEDSDEESSDEEECMPNEGWELIDESVEEDELGSHEAMTTPLVDHDIRRKAPLTQYGVLGNILSIEHKTGSRKPKDGRLYCNTNAPFSASHTLSVLLESMLIRDPRVGALPAPLSALVLHFGESGSTKKPCEAAFVGAATDDQVKPPSVYVLCSPTNYAQTQKLYKDQAKCDKVYPLYLTEEDIDAQSLLSLMAVDENGHMPLYMQVVMTILSELGGDYTYSRFKAKLDTYDFDSHQRGSLKLRLTLLESFLCERVGDKLYDVRSKKWVRQPKVRFWLGRLTIVDMTDPFISPGTACSLFEIVLKLFNRSTINCGKIVVLDEAHKYLSEAGKGFTEGSKRLTERLLSFTRQQRHLAMRVVVSTQEPTVVPSSLLDLCSMIICHRFHSSRWWTHLAKHVSSELGDGIYDKLVPVRAGQCLIFAPTAIVGADSQHGKDPDSGNKRRSVDAVHLGRGYIVAKMRQRVTLDCGKSVLATDSLAK</sequence>